<feature type="transmembrane region" description="Helical" evidence="15">
    <location>
        <begin position="20"/>
        <end position="41"/>
    </location>
</feature>
<dbReference type="RefSeq" id="WP_007199226.1">
    <property type="nucleotide sequence ID" value="NZ_CM002917.1"/>
</dbReference>
<evidence type="ECO:0000256" key="4">
    <source>
        <dbReference type="ARBA" id="ARBA00022553"/>
    </source>
</evidence>
<reference evidence="18 19" key="2">
    <citation type="submission" date="2012-06" db="EMBL/GenBank/DDBJ databases">
        <authorList>
            <person name="Fiebig A."/>
        </authorList>
    </citation>
    <scope>NUCLEOTIDE SEQUENCE [LARGE SCALE GENOMIC DNA]</scope>
    <source>
        <strain evidence="18 19">DFL-43</strain>
    </source>
</reference>
<sequence length="848" mass="92686">MTEVSKNHDATAVARRSIVLMRIGYIASLTAMAVICTFFFLEQKEKNETIQQIGVVASQFAEADHALRAIADRSGRLAQTYEDYQAVVDTRLDGATLAEKRKLRESMPVDPDILSAVSSQRFAFERARWKVQHLNTAWDNLPATLTHRIQMRSRYMKGDDPFANHRAMISADRIDAVRTKKDLYWSGREIYAMFGDVIEPSNLFVHEEFRAYMAELSLSQGAMLQKFLVVTMAILLVLGGGVFVPIDIIIRQMISRLQQKTKETDLALTKAKAADRAKSEFLATMSHEIRTPMNGVLGMAELLTRTDLDTRQRTFTDVILKSGNALLEIINDILDFSKIDAGQMVLAPKPFSLVDTAEDVATLMSSRVVEKDIELAVRIAPGLPDQLIGDPGRVRQILTNLVGNAVKFTEQGHVMVEINWKDVEPEDGEGASSRRLALSISVSDTGIGIPPDKIDAVFDKFSQVDGSSTRKHEGTGLGLAIATRLVELMGGQIKLESTVGEGSTFSFTVEMDVYGGETETKGLPAEGLEGSRVLVIDDNAINRMILTEQMRGWGFDCVAVESGEVGINLLRHARSNLGIGIDLLVLDFQMPGMTGGEVARAIRADPLIADTQILVLSSIDQADQLEMLDSLCVFAQLVKPVRTAQLRQTVQAALRQAVKSQESRGRPAPAQANGAAFDATEATSVATTQAARSEGPMQPVSNPVLADAPPLSMQREEPLVLVAEDNQINQIVFQQSLQGMGVNHELAINGREAVTKWSELRPDIVLMDVSMPELNGLEATAEIRAIEARDGLAPTPIIAVTAHTLKGDEDRCLAAGMDDYMSKPISPEKLAAMIERWLPGSAIEVDVA</sequence>
<dbReference type="Pfam" id="PF00072">
    <property type="entry name" value="Response_reg"/>
    <property type="match status" value="2"/>
</dbReference>
<evidence type="ECO:0000256" key="6">
    <source>
        <dbReference type="ARBA" id="ARBA00022692"/>
    </source>
</evidence>
<dbReference type="Gene3D" id="1.10.287.130">
    <property type="match status" value="1"/>
</dbReference>
<dbReference type="SMART" id="SM00387">
    <property type="entry name" value="HATPase_c"/>
    <property type="match status" value="1"/>
</dbReference>
<feature type="modified residue" description="4-aspartylphosphate" evidence="13">
    <location>
        <position position="587"/>
    </location>
</feature>
<evidence type="ECO:0000256" key="9">
    <source>
        <dbReference type="ARBA" id="ARBA00022840"/>
    </source>
</evidence>
<evidence type="ECO:0000256" key="5">
    <source>
        <dbReference type="ARBA" id="ARBA00022679"/>
    </source>
</evidence>
<dbReference type="InterPro" id="IPR003661">
    <property type="entry name" value="HisK_dim/P_dom"/>
</dbReference>
<keyword evidence="8 18" id="KW-0418">Kinase</keyword>
<dbReference type="PROSITE" id="PS50110">
    <property type="entry name" value="RESPONSE_REGULATORY"/>
    <property type="match status" value="2"/>
</dbReference>
<comment type="caution">
    <text evidence="18">The sequence shown here is derived from an EMBL/GenBank/DDBJ whole genome shotgun (WGS) entry which is preliminary data.</text>
</comment>
<dbReference type="CDD" id="cd00082">
    <property type="entry name" value="HisKA"/>
    <property type="match status" value="1"/>
</dbReference>
<dbReference type="SUPFAM" id="SSF52172">
    <property type="entry name" value="CheY-like"/>
    <property type="match status" value="2"/>
</dbReference>
<evidence type="ECO:0000256" key="11">
    <source>
        <dbReference type="ARBA" id="ARBA00023012"/>
    </source>
</evidence>
<evidence type="ECO:0000256" key="7">
    <source>
        <dbReference type="ARBA" id="ARBA00022741"/>
    </source>
</evidence>
<evidence type="ECO:0000256" key="14">
    <source>
        <dbReference type="SAM" id="MobiDB-lite"/>
    </source>
</evidence>
<dbReference type="AlphaFoldDB" id="A9D8C4"/>
<dbReference type="PRINTS" id="PR00344">
    <property type="entry name" value="BCTRLSENSOR"/>
</dbReference>
<dbReference type="FunFam" id="3.30.565.10:FF:000010">
    <property type="entry name" value="Sensor histidine kinase RcsC"/>
    <property type="match status" value="1"/>
</dbReference>
<evidence type="ECO:0000256" key="12">
    <source>
        <dbReference type="ARBA" id="ARBA00023136"/>
    </source>
</evidence>
<dbReference type="InterPro" id="IPR036890">
    <property type="entry name" value="HATPase_C_sf"/>
</dbReference>
<reference evidence="18 19" key="1">
    <citation type="submission" date="2007-10" db="EMBL/GenBank/DDBJ databases">
        <authorList>
            <person name="Wagner-Dobler I."/>
            <person name="Ferriera S."/>
            <person name="Johnson J."/>
            <person name="Kravitz S."/>
            <person name="Beeson K."/>
            <person name="Sutton G."/>
            <person name="Rogers Y.-H."/>
            <person name="Friedman R."/>
            <person name="Frazier M."/>
            <person name="Venter J.C."/>
        </authorList>
    </citation>
    <scope>NUCLEOTIDE SEQUENCE [LARGE SCALE GENOMIC DNA]</scope>
    <source>
        <strain evidence="18 19">DFL-43</strain>
    </source>
</reference>
<dbReference type="PANTHER" id="PTHR45339">
    <property type="entry name" value="HYBRID SIGNAL TRANSDUCTION HISTIDINE KINASE J"/>
    <property type="match status" value="1"/>
</dbReference>
<accession>A9D8C4</accession>
<evidence type="ECO:0000259" key="16">
    <source>
        <dbReference type="PROSITE" id="PS50109"/>
    </source>
</evidence>
<feature type="region of interest" description="Disordered" evidence="14">
    <location>
        <begin position="658"/>
        <end position="680"/>
    </location>
</feature>
<dbReference type="STRING" id="411684.HPDFL43_17376"/>
<dbReference type="EMBL" id="ABIA03000004">
    <property type="protein sequence ID" value="EDQ33269.1"/>
    <property type="molecule type" value="Genomic_DNA"/>
</dbReference>
<dbReference type="EC" id="2.7.13.3" evidence="3"/>
<keyword evidence="11" id="KW-0902">Two-component regulatory system</keyword>
<keyword evidence="10 15" id="KW-1133">Transmembrane helix</keyword>
<feature type="domain" description="Response regulatory" evidence="17">
    <location>
        <begin position="532"/>
        <end position="654"/>
    </location>
</feature>
<dbReference type="FunFam" id="1.10.287.130:FF:000004">
    <property type="entry name" value="Ethylene receptor 1"/>
    <property type="match status" value="1"/>
</dbReference>
<keyword evidence="6 15" id="KW-0812">Transmembrane</keyword>
<dbReference type="InterPro" id="IPR004358">
    <property type="entry name" value="Sig_transdc_His_kin-like_C"/>
</dbReference>
<evidence type="ECO:0000256" key="13">
    <source>
        <dbReference type="PROSITE-ProRule" id="PRU00169"/>
    </source>
</evidence>
<dbReference type="SUPFAM" id="SSF55874">
    <property type="entry name" value="ATPase domain of HSP90 chaperone/DNA topoisomerase II/histidine kinase"/>
    <property type="match status" value="1"/>
</dbReference>
<dbReference type="InterPro" id="IPR001789">
    <property type="entry name" value="Sig_transdc_resp-reg_receiver"/>
</dbReference>
<keyword evidence="12 15" id="KW-0472">Membrane</keyword>
<evidence type="ECO:0000313" key="18">
    <source>
        <dbReference type="EMBL" id="EDQ33269.1"/>
    </source>
</evidence>
<dbReference type="SUPFAM" id="SSF47384">
    <property type="entry name" value="Homodimeric domain of signal transducing histidine kinase"/>
    <property type="match status" value="1"/>
</dbReference>
<dbReference type="GO" id="GO:0005524">
    <property type="term" value="F:ATP binding"/>
    <property type="evidence" value="ECO:0007669"/>
    <property type="project" value="UniProtKB-KW"/>
</dbReference>
<dbReference type="OrthoDB" id="9810730at2"/>
<keyword evidence="7" id="KW-0547">Nucleotide-binding</keyword>
<dbReference type="GO" id="GO:0000155">
    <property type="term" value="F:phosphorelay sensor kinase activity"/>
    <property type="evidence" value="ECO:0007669"/>
    <property type="project" value="InterPro"/>
</dbReference>
<evidence type="ECO:0000256" key="15">
    <source>
        <dbReference type="SAM" id="Phobius"/>
    </source>
</evidence>
<dbReference type="InterPro" id="IPR003594">
    <property type="entry name" value="HATPase_dom"/>
</dbReference>
<organism evidence="18 19">
    <name type="scientific">Hoeflea phototrophica (strain DSM 17068 / NCIMB 14078 / DFL-43)</name>
    <dbReference type="NCBI Taxonomy" id="411684"/>
    <lineage>
        <taxon>Bacteria</taxon>
        <taxon>Pseudomonadati</taxon>
        <taxon>Pseudomonadota</taxon>
        <taxon>Alphaproteobacteria</taxon>
        <taxon>Hyphomicrobiales</taxon>
        <taxon>Rhizobiaceae</taxon>
        <taxon>Hoeflea</taxon>
    </lineage>
</organism>
<feature type="transmembrane region" description="Helical" evidence="15">
    <location>
        <begin position="227"/>
        <end position="250"/>
    </location>
</feature>
<evidence type="ECO:0000259" key="17">
    <source>
        <dbReference type="PROSITE" id="PS50110"/>
    </source>
</evidence>
<keyword evidence="5" id="KW-0808">Transferase</keyword>
<dbReference type="SMART" id="SM00448">
    <property type="entry name" value="REC"/>
    <property type="match status" value="2"/>
</dbReference>
<dbReference type="Pfam" id="PF02518">
    <property type="entry name" value="HATPase_c"/>
    <property type="match status" value="1"/>
</dbReference>
<dbReference type="Gene3D" id="3.40.50.2300">
    <property type="match status" value="2"/>
</dbReference>
<dbReference type="CDD" id="cd16922">
    <property type="entry name" value="HATPase_EvgS-ArcB-TorS-like"/>
    <property type="match status" value="1"/>
</dbReference>
<dbReference type="PROSITE" id="PS50109">
    <property type="entry name" value="HIS_KIN"/>
    <property type="match status" value="1"/>
</dbReference>
<dbReference type="InterPro" id="IPR005467">
    <property type="entry name" value="His_kinase_dom"/>
</dbReference>
<protein>
    <recommendedName>
        <fullName evidence="3">histidine kinase</fullName>
        <ecNumber evidence="3">2.7.13.3</ecNumber>
    </recommendedName>
</protein>
<evidence type="ECO:0000313" key="19">
    <source>
        <dbReference type="Proteomes" id="UP000004291"/>
    </source>
</evidence>
<dbReference type="SMART" id="SM00388">
    <property type="entry name" value="HisKA"/>
    <property type="match status" value="1"/>
</dbReference>
<evidence type="ECO:0000256" key="8">
    <source>
        <dbReference type="ARBA" id="ARBA00022777"/>
    </source>
</evidence>
<dbReference type="Gene3D" id="3.30.565.10">
    <property type="entry name" value="Histidine kinase-like ATPase, C-terminal domain"/>
    <property type="match status" value="1"/>
</dbReference>
<evidence type="ECO:0000256" key="1">
    <source>
        <dbReference type="ARBA" id="ARBA00000085"/>
    </source>
</evidence>
<evidence type="ECO:0000256" key="2">
    <source>
        <dbReference type="ARBA" id="ARBA00004370"/>
    </source>
</evidence>
<dbReference type="PANTHER" id="PTHR45339:SF1">
    <property type="entry name" value="HYBRID SIGNAL TRANSDUCTION HISTIDINE KINASE J"/>
    <property type="match status" value="1"/>
</dbReference>
<keyword evidence="4 13" id="KW-0597">Phosphoprotein</keyword>
<evidence type="ECO:0000256" key="10">
    <source>
        <dbReference type="ARBA" id="ARBA00022989"/>
    </source>
</evidence>
<evidence type="ECO:0000256" key="3">
    <source>
        <dbReference type="ARBA" id="ARBA00012438"/>
    </source>
</evidence>
<feature type="domain" description="Histidine kinase" evidence="16">
    <location>
        <begin position="284"/>
        <end position="513"/>
    </location>
</feature>
<dbReference type="GO" id="GO:0016020">
    <property type="term" value="C:membrane"/>
    <property type="evidence" value="ECO:0007669"/>
    <property type="project" value="UniProtKB-SubCell"/>
</dbReference>
<feature type="domain" description="Response regulatory" evidence="17">
    <location>
        <begin position="719"/>
        <end position="838"/>
    </location>
</feature>
<dbReference type="InterPro" id="IPR036097">
    <property type="entry name" value="HisK_dim/P_sf"/>
</dbReference>
<name>A9D8C4_HOEPD</name>
<feature type="modified residue" description="4-aspartylphosphate" evidence="13">
    <location>
        <position position="768"/>
    </location>
</feature>
<proteinExistence type="predicted"/>
<keyword evidence="19" id="KW-1185">Reference proteome</keyword>
<comment type="catalytic activity">
    <reaction evidence="1">
        <text>ATP + protein L-histidine = ADP + protein N-phospho-L-histidine.</text>
        <dbReference type="EC" id="2.7.13.3"/>
    </reaction>
</comment>
<keyword evidence="9" id="KW-0067">ATP-binding</keyword>
<dbReference type="Proteomes" id="UP000004291">
    <property type="component" value="Chromosome"/>
</dbReference>
<comment type="subcellular location">
    <subcellularLocation>
        <location evidence="2">Membrane</location>
    </subcellularLocation>
</comment>
<dbReference type="InterPro" id="IPR011006">
    <property type="entry name" value="CheY-like_superfamily"/>
</dbReference>
<dbReference type="Pfam" id="PF00512">
    <property type="entry name" value="HisKA"/>
    <property type="match status" value="1"/>
</dbReference>
<gene>
    <name evidence="18" type="ORF">HPDFL43_17376</name>
</gene>
<dbReference type="HOGENOM" id="CLU_000445_104_15_5"/>
<dbReference type="eggNOG" id="COG5002">
    <property type="taxonomic scope" value="Bacteria"/>
</dbReference>
<dbReference type="CDD" id="cd17546">
    <property type="entry name" value="REC_hyHK_CKI1_RcsC-like"/>
    <property type="match status" value="2"/>
</dbReference>